<comment type="caution">
    <text evidence="1">The sequence shown here is derived from an EMBL/GenBank/DDBJ whole genome shotgun (WGS) entry which is preliminary data.</text>
</comment>
<name>H0JXG0_9NOCA</name>
<sequence length="130" mass="14593">MRIVVEFDGIADLDARLTQAGKEIRRLPRAFGDIRNRIMRVGAGEAPRYHGATAASLEGKASNLKAEVHAGGDNYRSHAGGVYVAMNHYGTRWDGQRPNRWLYRALYSMADFGRARLEREIDSKFREAGL</sequence>
<gene>
    <name evidence="1" type="ORF">AK37_22186</name>
</gene>
<reference evidence="1 2" key="1">
    <citation type="submission" date="2011-12" db="EMBL/GenBank/DDBJ databases">
        <authorList>
            <person name="Kriszt B."/>
            <person name="Tancsics A."/>
            <person name="Cserhati M."/>
            <person name="Toth A."/>
            <person name="Nagy I."/>
            <person name="Horvath B."/>
            <person name="Tamura T."/>
            <person name="Kukolya J."/>
            <person name="Szoboszlay S."/>
        </authorList>
    </citation>
    <scope>NUCLEOTIDE SEQUENCE [LARGE SCALE GENOMIC DNA]</scope>
    <source>
        <strain evidence="1 2">AK37</strain>
    </source>
</reference>
<dbReference type="EMBL" id="AHBW01000061">
    <property type="protein sequence ID" value="EHK80855.1"/>
    <property type="molecule type" value="Genomic_DNA"/>
</dbReference>
<evidence type="ECO:0000313" key="1">
    <source>
        <dbReference type="EMBL" id="EHK80855.1"/>
    </source>
</evidence>
<accession>H0JXG0</accession>
<proteinExistence type="predicted"/>
<dbReference type="AlphaFoldDB" id="H0JXG0"/>
<organism evidence="1 2">
    <name type="scientific">Rhodococcus pyridinivorans AK37</name>
    <dbReference type="NCBI Taxonomy" id="1114960"/>
    <lineage>
        <taxon>Bacteria</taxon>
        <taxon>Bacillati</taxon>
        <taxon>Actinomycetota</taxon>
        <taxon>Actinomycetes</taxon>
        <taxon>Mycobacteriales</taxon>
        <taxon>Nocardiaceae</taxon>
        <taxon>Rhodococcus</taxon>
    </lineage>
</organism>
<evidence type="ECO:0000313" key="2">
    <source>
        <dbReference type="Proteomes" id="UP000005064"/>
    </source>
</evidence>
<dbReference type="RefSeq" id="WP_006554338.1">
    <property type="nucleotide sequence ID" value="NZ_AHBW01000061.1"/>
</dbReference>
<dbReference type="PATRIC" id="fig|1114960.4.peg.4526"/>
<protein>
    <submittedName>
        <fullName evidence="1">Uncharacterized protein</fullName>
    </submittedName>
</protein>
<dbReference type="Proteomes" id="UP000005064">
    <property type="component" value="Unassembled WGS sequence"/>
</dbReference>